<dbReference type="PATRIC" id="fig|1526658.3.peg.1251"/>
<reference evidence="1 2" key="1">
    <citation type="submission" date="2015-07" db="EMBL/GenBank/DDBJ databases">
        <title>Whole genome sequencing of Bosea vaviloviae isolated from cave pool.</title>
        <authorList>
            <person name="Tan N.E.H."/>
            <person name="Lee Y.P."/>
            <person name="Gan H.M."/>
            <person name="Barton H."/>
            <person name="Savka M.A."/>
        </authorList>
    </citation>
    <scope>NUCLEOTIDE SEQUENCE [LARGE SCALE GENOMIC DNA]</scope>
    <source>
        <strain evidence="1 2">SD260</strain>
    </source>
</reference>
<protein>
    <submittedName>
        <fullName evidence="1">Uncharacterized protein</fullName>
    </submittedName>
</protein>
<gene>
    <name evidence="1" type="ORF">AE618_03215</name>
</gene>
<evidence type="ECO:0000313" key="2">
    <source>
        <dbReference type="Proteomes" id="UP000037822"/>
    </source>
</evidence>
<dbReference type="EMBL" id="LGSZ01000019">
    <property type="protein sequence ID" value="KPH82505.1"/>
    <property type="molecule type" value="Genomic_DNA"/>
</dbReference>
<dbReference type="RefSeq" id="WP_054207608.1">
    <property type="nucleotide sequence ID" value="NZ_LGSZ01000019.1"/>
</dbReference>
<accession>A0A0N1F841</accession>
<sequence length="98" mass="10108">MAYILRSLAVIGVIALNSPVHGERSEPGGTVATVRNVARAATQIDAHSAMSSITAARETAQILAGLDPETRQRLMALAAAAASGKSEVRERGPATATR</sequence>
<keyword evidence="2" id="KW-1185">Reference proteome</keyword>
<organism evidence="1 2">
    <name type="scientific">Bosea vaviloviae</name>
    <dbReference type="NCBI Taxonomy" id="1526658"/>
    <lineage>
        <taxon>Bacteria</taxon>
        <taxon>Pseudomonadati</taxon>
        <taxon>Pseudomonadota</taxon>
        <taxon>Alphaproteobacteria</taxon>
        <taxon>Hyphomicrobiales</taxon>
        <taxon>Boseaceae</taxon>
        <taxon>Bosea</taxon>
    </lineage>
</organism>
<comment type="caution">
    <text evidence="1">The sequence shown here is derived from an EMBL/GenBank/DDBJ whole genome shotgun (WGS) entry which is preliminary data.</text>
</comment>
<proteinExistence type="predicted"/>
<evidence type="ECO:0000313" key="1">
    <source>
        <dbReference type="EMBL" id="KPH82505.1"/>
    </source>
</evidence>
<dbReference type="AlphaFoldDB" id="A0A0N1F841"/>
<dbReference type="OrthoDB" id="8163049at2"/>
<name>A0A0N1F841_9HYPH</name>
<dbReference type="Proteomes" id="UP000037822">
    <property type="component" value="Unassembled WGS sequence"/>
</dbReference>